<dbReference type="Pfam" id="PF26628">
    <property type="entry name" value="DUF8202"/>
    <property type="match status" value="3"/>
</dbReference>
<sequence>MNKLLTLIFFVNIAMFSQTPGGVSTTNMSIWLSGDSNVTDSGTLTWGDKSGVGYDVYQAIAANKPTQSVLFNYNETFTFDGVEDYLAVQALNYTNGSSISDLYAFVVYRTGYSGSSTSNWAFLDFDRSESYSLSVGGSGLLRMSYQSAGAIIDADASTVTNNNSPHIGTFIFDNSLTNETQMRADGKLDYNQNRVSTDININANRYGFVGDGSEATSENGTRNDIYYDGEIAEIILFDKGSITATEVLKIESYLALKYGITLDPSTATYLNSSGTTIWDNTTYWNNVAGIINDSSTGTIHQKIAKSEKSNLIVATDNDYTSSNNSGSRTTLSSGAYLLFGENGLAGYDVYDMGANENILRTNWLFKEGGTDTGTVYVAFPKSELPTGTSVDLIVSSDDAFDGTDTRYTMTDDGTYYYRAINISDGDYVTFIVTDAKIAGVSVSNFDIYLRADNTTTSGGDLSLTDGSFNNAHAYQSNTSNIPSTSSLMNFNPTLDFDGSSDYMYIKNKKYTTSQAITDLHAFAVYSTSFENESYNSNWAFLDFDRSESYNMYIHGDGRLAFSYQSSGTKDLYSNSLGNDGLPHIAEYIFDASLTDETFMKFDGNTEYNSNLTTGNIVVKSNRYGFIGDGSEASSENGSKNGIYYDGQISEIILADRQSFTATESLKIETYLALKYGITLHNSLVNYLSADGTVLWNNTSYWTGIAGIVKDDIESDLDQKVSQSTSAKDLILSTTLDFSSSNLDGSRTSVTEGSSLLFGNNGLSTGIEVFNLGANEYITTRKWLFKEVGTDTGNIYVAIPKSYFSDDVTMVELLVSTDDTFDGTDTRLSLTDDGTNYYINQNIVDGDRIAFIATIPSLPAPGNVSNGLSMWIKADNNAVSSNGILTSIGGSTTNGYGVSQTTNILKPSYETNANYNPSVEFDGTNDYLAVENLSYSTSGEITKMYSWVVYKTDFSDTPSGGGYDTSNWALFDYDRNEYFSTSIGGDGKLGFSYTASGATYDGQGTTTGTNNGQAHLGGFIFDTALGTNETVIRLNGADDYTGNLNNNAIGSGTTRFGIVGDGSSATTFDGGTTGNYYQGEISEIVHYTGATLSSTEISRIESYLAIKYGITLDASGGGVSGDYLNSLGTTIWDASANSVYGYGVAAIGQDDESELYQKQSKSEVANSILTISIDTSIASSNQINAGSFDDDLDFLFWSNNSGGSLVTIVDADIPTGTCLRSTKKINRDWKAHNIGFVGAVTLSFDMSSIPDPDNYDLLIDEDGDGDFDTGTVESITTGVLTGNNLVFTGVTLLDGEGFTLESKTRTGLAIYGNGVWYGGTGTSNAISISDSSKSVQILENVTLSENAVCDCMNVASGSVVTVPTGQYIEVINALELDGDLYLEGTSELIQTGATNANLGSGQVYKILNEATSSIFRYNYFSSPVHTSGTFSIGGDLKINTGATLGDNTDPSFITNDLDGFGTTFSTRWFHTMINDYDFTEIDENTTMIPGIGFTMKGTGQSNAYNLIGTPNNGNVDIVVSSGRFLLTGNPYPSTISANAFNTANSSS</sequence>
<protein>
    <recommendedName>
        <fullName evidence="1">DUF8202 domain-containing protein</fullName>
    </recommendedName>
</protein>
<organism evidence="2 3">
    <name type="scientific">Wenyingzhuangia heitensis</name>
    <dbReference type="NCBI Taxonomy" id="1487859"/>
    <lineage>
        <taxon>Bacteria</taxon>
        <taxon>Pseudomonadati</taxon>
        <taxon>Bacteroidota</taxon>
        <taxon>Flavobacteriia</taxon>
        <taxon>Flavobacteriales</taxon>
        <taxon>Flavobacteriaceae</taxon>
        <taxon>Wenyingzhuangia</taxon>
    </lineage>
</organism>
<reference evidence="2 3" key="1">
    <citation type="submission" date="2020-03" db="EMBL/GenBank/DDBJ databases">
        <title>Genomic Encyclopedia of Type Strains, Phase IV (KMG-IV): sequencing the most valuable type-strain genomes for metagenomic binning, comparative biology and taxonomic classification.</title>
        <authorList>
            <person name="Goeker M."/>
        </authorList>
    </citation>
    <scope>NUCLEOTIDE SEQUENCE [LARGE SCALE GENOMIC DNA]</scope>
    <source>
        <strain evidence="2 3">DSM 101599</strain>
    </source>
</reference>
<dbReference type="InterPro" id="IPR058515">
    <property type="entry name" value="DUF8202"/>
</dbReference>
<accession>A0ABX0UA60</accession>
<keyword evidence="3" id="KW-1185">Reference proteome</keyword>
<feature type="domain" description="DUF8202" evidence="1">
    <location>
        <begin position="1096"/>
        <end position="1294"/>
    </location>
</feature>
<gene>
    <name evidence="2" type="ORF">FHR24_002173</name>
</gene>
<feature type="domain" description="DUF8202" evidence="1">
    <location>
        <begin position="665"/>
        <end position="839"/>
    </location>
</feature>
<evidence type="ECO:0000313" key="3">
    <source>
        <dbReference type="Proteomes" id="UP000745859"/>
    </source>
</evidence>
<feature type="non-terminal residue" evidence="2">
    <location>
        <position position="1546"/>
    </location>
</feature>
<feature type="domain" description="DUF8202" evidence="1">
    <location>
        <begin position="248"/>
        <end position="425"/>
    </location>
</feature>
<comment type="caution">
    <text evidence="2">The sequence shown here is derived from an EMBL/GenBank/DDBJ whole genome shotgun (WGS) entry which is preliminary data.</text>
</comment>
<proteinExistence type="predicted"/>
<name>A0ABX0UA60_9FLAO</name>
<dbReference type="Proteomes" id="UP000745859">
    <property type="component" value="Unassembled WGS sequence"/>
</dbReference>
<evidence type="ECO:0000313" key="2">
    <source>
        <dbReference type="EMBL" id="NIJ45705.1"/>
    </source>
</evidence>
<dbReference type="RefSeq" id="WP_394352393.1">
    <property type="nucleotide sequence ID" value="NZ_JAASQL010000002.1"/>
</dbReference>
<dbReference type="EMBL" id="JAASQL010000002">
    <property type="protein sequence ID" value="NIJ45705.1"/>
    <property type="molecule type" value="Genomic_DNA"/>
</dbReference>
<evidence type="ECO:0000259" key="1">
    <source>
        <dbReference type="Pfam" id="PF26628"/>
    </source>
</evidence>